<name>A0AAV2YLN9_9STRA</name>
<protein>
    <submittedName>
        <fullName evidence="1">Uncharacterized protein</fullName>
    </submittedName>
</protein>
<dbReference type="Proteomes" id="UP001146120">
    <property type="component" value="Unassembled WGS sequence"/>
</dbReference>
<keyword evidence="2" id="KW-1185">Reference proteome</keyword>
<accession>A0AAV2YLN9</accession>
<dbReference type="EMBL" id="DAKRPA010000263">
    <property type="protein sequence ID" value="DAZ94198.1"/>
    <property type="molecule type" value="Genomic_DNA"/>
</dbReference>
<gene>
    <name evidence="1" type="ORF">N0F65_000425</name>
</gene>
<evidence type="ECO:0000313" key="2">
    <source>
        <dbReference type="Proteomes" id="UP001146120"/>
    </source>
</evidence>
<evidence type="ECO:0000313" key="1">
    <source>
        <dbReference type="EMBL" id="DAZ94198.1"/>
    </source>
</evidence>
<dbReference type="AlphaFoldDB" id="A0AAV2YLN9"/>
<proteinExistence type="predicted"/>
<comment type="caution">
    <text evidence="1">The sequence shown here is derived from an EMBL/GenBank/DDBJ whole genome shotgun (WGS) entry which is preliminary data.</text>
</comment>
<reference evidence="1" key="1">
    <citation type="submission" date="2022-11" db="EMBL/GenBank/DDBJ databases">
        <authorList>
            <person name="Morgan W.R."/>
            <person name="Tartar A."/>
        </authorList>
    </citation>
    <scope>NUCLEOTIDE SEQUENCE</scope>
    <source>
        <strain evidence="1">ARSEF 373</strain>
    </source>
</reference>
<reference evidence="1" key="2">
    <citation type="journal article" date="2023" name="Microbiol Resour">
        <title>Decontamination and Annotation of the Draft Genome Sequence of the Oomycete Lagenidium giganteum ARSEF 373.</title>
        <authorList>
            <person name="Morgan W.R."/>
            <person name="Tartar A."/>
        </authorList>
    </citation>
    <scope>NUCLEOTIDE SEQUENCE</scope>
    <source>
        <strain evidence="1">ARSEF 373</strain>
    </source>
</reference>
<organism evidence="1 2">
    <name type="scientific">Lagenidium giganteum</name>
    <dbReference type="NCBI Taxonomy" id="4803"/>
    <lineage>
        <taxon>Eukaryota</taxon>
        <taxon>Sar</taxon>
        <taxon>Stramenopiles</taxon>
        <taxon>Oomycota</taxon>
        <taxon>Peronosporomycetes</taxon>
        <taxon>Pythiales</taxon>
        <taxon>Pythiaceae</taxon>
    </lineage>
</organism>
<sequence>MSITTDASITTFVRALCRGVGRHNRNTHLLHRWRRAGWRGHVLEAAIHAFLSAMPPPPPPPKRVAFNVNLHDDMSARRATAFPRLRLKHW</sequence>